<reference evidence="2" key="1">
    <citation type="journal article" date="2014" name="Int. J. Syst. Evol. Microbiol.">
        <title>Complete genome sequence of Corynebacterium casei LMG S-19264T (=DSM 44701T), isolated from a smear-ripened cheese.</title>
        <authorList>
            <consortium name="US DOE Joint Genome Institute (JGI-PGF)"/>
            <person name="Walter F."/>
            <person name="Albersmeier A."/>
            <person name="Kalinowski J."/>
            <person name="Ruckert C."/>
        </authorList>
    </citation>
    <scope>NUCLEOTIDE SEQUENCE</scope>
    <source>
        <strain evidence="2">VKM B-2789</strain>
    </source>
</reference>
<reference evidence="2" key="2">
    <citation type="submission" date="2023-01" db="EMBL/GenBank/DDBJ databases">
        <authorList>
            <person name="Sun Q."/>
            <person name="Evtushenko L."/>
        </authorList>
    </citation>
    <scope>NUCLEOTIDE SEQUENCE</scope>
    <source>
        <strain evidence="2">VKM B-2789</strain>
    </source>
</reference>
<comment type="caution">
    <text evidence="2">The sequence shown here is derived from an EMBL/GenBank/DDBJ whole genome shotgun (WGS) entry which is preliminary data.</text>
</comment>
<organism evidence="2 3">
    <name type="scientific">Ancylobacter defluvii</name>
    <dbReference type="NCBI Taxonomy" id="1282440"/>
    <lineage>
        <taxon>Bacteria</taxon>
        <taxon>Pseudomonadati</taxon>
        <taxon>Pseudomonadota</taxon>
        <taxon>Alphaproteobacteria</taxon>
        <taxon>Hyphomicrobiales</taxon>
        <taxon>Xanthobacteraceae</taxon>
        <taxon>Ancylobacter</taxon>
    </lineage>
</organism>
<protein>
    <submittedName>
        <fullName evidence="2">Uncharacterized protein</fullName>
    </submittedName>
</protein>
<name>A0A9W6NBW4_9HYPH</name>
<evidence type="ECO:0000256" key="1">
    <source>
        <dbReference type="SAM" id="MobiDB-lite"/>
    </source>
</evidence>
<feature type="region of interest" description="Disordered" evidence="1">
    <location>
        <begin position="1"/>
        <end position="25"/>
    </location>
</feature>
<evidence type="ECO:0000313" key="2">
    <source>
        <dbReference type="EMBL" id="GLK85168.1"/>
    </source>
</evidence>
<proteinExistence type="predicted"/>
<accession>A0A9W6NBW4</accession>
<gene>
    <name evidence="2" type="ORF">GCM10017653_32380</name>
</gene>
<dbReference type="Proteomes" id="UP001143330">
    <property type="component" value="Unassembled WGS sequence"/>
</dbReference>
<dbReference type="EMBL" id="BSFM01000014">
    <property type="protein sequence ID" value="GLK85168.1"/>
    <property type="molecule type" value="Genomic_DNA"/>
</dbReference>
<dbReference type="RefSeq" id="WP_213364987.1">
    <property type="nucleotide sequence ID" value="NZ_BSFM01000014.1"/>
</dbReference>
<evidence type="ECO:0000313" key="3">
    <source>
        <dbReference type="Proteomes" id="UP001143330"/>
    </source>
</evidence>
<sequence>MRNLAEPGQHASPPPQPLPSLTSQREPRQSWVELLALHLDARRNWRELVETAGGAGDADLNEVDVFLVGIIARFAGAARVLVDSAELARRLEHCRVDPAFSFVAAPGELPARGDMRLYPLADIERAERAAAGANGPVVLVHGGGRDWHGGTAAHVEGVRHRPLAGLSPALWKSSLLMLASGAACAERERLLVQVTTLLADRALDPFFLLDQIQELRAAARRPEAAPDDAEALKARIAELEHEVASLRRYAVIQQESLTRLSGAADRP</sequence>
<dbReference type="AlphaFoldDB" id="A0A9W6NBW4"/>
<keyword evidence="3" id="KW-1185">Reference proteome</keyword>